<dbReference type="RefSeq" id="WP_063951088.1">
    <property type="nucleotide sequence ID" value="NZ_CP072308.1"/>
</dbReference>
<dbReference type="Proteomes" id="UP000077098">
    <property type="component" value="Unassembled WGS sequence"/>
</dbReference>
<evidence type="ECO:0000313" key="2">
    <source>
        <dbReference type="EMBL" id="OAE38460.1"/>
    </source>
</evidence>
<dbReference type="InterPro" id="IPR036282">
    <property type="entry name" value="Glutathione-S-Trfase_C_sf"/>
</dbReference>
<dbReference type="AlphaFoldDB" id="A0A176WZ76"/>
<evidence type="ECO:0000313" key="3">
    <source>
        <dbReference type="Proteomes" id="UP000077098"/>
    </source>
</evidence>
<reference evidence="2 3" key="1">
    <citation type="submission" date="2016-05" db="EMBL/GenBank/DDBJ databases">
        <authorList>
            <person name="Lavstsen T."/>
            <person name="Jespersen J.S."/>
        </authorList>
    </citation>
    <scope>NUCLEOTIDE SEQUENCE [LARGE SCALE GENOMIC DNA]</scope>
    <source>
        <strain evidence="2 3">KCJ1736</strain>
    </source>
</reference>
<sequence>MTTSRTLYSLCGSDASRPFSPHCWKTVLSLAHKGLDFEERPLPFTVIPTVEDGFSKTVPILRDGDQLVSDSFEIALYLDEAYPERPSLFDGEGGKAMARFVESWSQTVLHPAITRIAVLDIHNMLDEPDRHYFRDSRTKALGRPLEDVVANREAEIAAFPGLLAPIRRMLSFQPFIGGTSPLFADYIVFGALQWARITTGADLFAENDPVRDWFEGCLDLYDARGRSVTAA</sequence>
<dbReference type="InterPro" id="IPR054416">
    <property type="entry name" value="GST_UstS-like_C"/>
</dbReference>
<accession>A0A176WZ76</accession>
<dbReference type="Pfam" id="PF13417">
    <property type="entry name" value="GST_N_3"/>
    <property type="match status" value="1"/>
</dbReference>
<dbReference type="EMBL" id="LXPS01000038">
    <property type="protein sequence ID" value="OAE38460.1"/>
    <property type="molecule type" value="Genomic_DNA"/>
</dbReference>
<dbReference type="CDD" id="cd03202">
    <property type="entry name" value="GST_C_etherase_LigE"/>
    <property type="match status" value="1"/>
</dbReference>
<dbReference type="PROSITE" id="PS50404">
    <property type="entry name" value="GST_NTER"/>
    <property type="match status" value="1"/>
</dbReference>
<proteinExistence type="predicted"/>
<evidence type="ECO:0000259" key="1">
    <source>
        <dbReference type="PROSITE" id="PS50404"/>
    </source>
</evidence>
<comment type="caution">
    <text evidence="2">The sequence shown here is derived from an EMBL/GenBank/DDBJ whole genome shotgun (WGS) entry which is preliminary data.</text>
</comment>
<organism evidence="2 3">
    <name type="scientific">Agrobacterium tumefaciens</name>
    <dbReference type="NCBI Taxonomy" id="358"/>
    <lineage>
        <taxon>Bacteria</taxon>
        <taxon>Pseudomonadati</taxon>
        <taxon>Pseudomonadota</taxon>
        <taxon>Alphaproteobacteria</taxon>
        <taxon>Hyphomicrobiales</taxon>
        <taxon>Rhizobiaceae</taxon>
        <taxon>Rhizobium/Agrobacterium group</taxon>
        <taxon>Agrobacterium</taxon>
        <taxon>Agrobacterium tumefaciens complex</taxon>
    </lineage>
</organism>
<name>A0A176WZ76_AGRTU</name>
<dbReference type="Pfam" id="PF22041">
    <property type="entry name" value="GST_C_7"/>
    <property type="match status" value="1"/>
</dbReference>
<dbReference type="SUPFAM" id="SSF47616">
    <property type="entry name" value="GST C-terminal domain-like"/>
    <property type="match status" value="1"/>
</dbReference>
<protein>
    <submittedName>
        <fullName evidence="2">Beta-aryl ether-cleaving protein</fullName>
    </submittedName>
</protein>
<dbReference type="CDD" id="cd03038">
    <property type="entry name" value="GST_N_etherase_LigE"/>
    <property type="match status" value="1"/>
</dbReference>
<dbReference type="SUPFAM" id="SSF52833">
    <property type="entry name" value="Thioredoxin-like"/>
    <property type="match status" value="1"/>
</dbReference>
<dbReference type="Gene3D" id="3.40.30.10">
    <property type="entry name" value="Glutaredoxin"/>
    <property type="match status" value="1"/>
</dbReference>
<dbReference type="Gene3D" id="1.20.1050.10">
    <property type="match status" value="1"/>
</dbReference>
<dbReference type="InterPro" id="IPR036249">
    <property type="entry name" value="Thioredoxin-like_sf"/>
</dbReference>
<gene>
    <name evidence="2" type="ORF">A7J57_18535</name>
</gene>
<feature type="domain" description="GST N-terminal" evidence="1">
    <location>
        <begin position="10"/>
        <end position="86"/>
    </location>
</feature>
<dbReference type="InterPro" id="IPR004045">
    <property type="entry name" value="Glutathione_S-Trfase_N"/>
</dbReference>